<comment type="caution">
    <text evidence="3">The sequence shown here is derived from an EMBL/GenBank/DDBJ whole genome shotgun (WGS) entry which is preliminary data.</text>
</comment>
<dbReference type="AlphaFoldDB" id="A0A8J2KK66"/>
<gene>
    <name evidence="3" type="ORF">AFUS01_LOCUS25820</name>
</gene>
<feature type="domain" description="Chitin-binding type-2" evidence="2">
    <location>
        <begin position="23"/>
        <end position="74"/>
    </location>
</feature>
<dbReference type="GO" id="GO:0008061">
    <property type="term" value="F:chitin binding"/>
    <property type="evidence" value="ECO:0007669"/>
    <property type="project" value="InterPro"/>
</dbReference>
<dbReference type="InterPro" id="IPR002557">
    <property type="entry name" value="Chitin-bd_dom"/>
</dbReference>
<dbReference type="Proteomes" id="UP000708208">
    <property type="component" value="Unassembled WGS sequence"/>
</dbReference>
<reference evidence="3" key="1">
    <citation type="submission" date="2021-06" db="EMBL/GenBank/DDBJ databases">
        <authorList>
            <person name="Hodson N. C."/>
            <person name="Mongue J. A."/>
            <person name="Jaron S. K."/>
        </authorList>
    </citation>
    <scope>NUCLEOTIDE SEQUENCE</scope>
</reference>
<proteinExistence type="predicted"/>
<evidence type="ECO:0000313" key="4">
    <source>
        <dbReference type="Proteomes" id="UP000708208"/>
    </source>
</evidence>
<evidence type="ECO:0000313" key="3">
    <source>
        <dbReference type="EMBL" id="CAG7815121.1"/>
    </source>
</evidence>
<evidence type="ECO:0000256" key="1">
    <source>
        <dbReference type="SAM" id="SignalP"/>
    </source>
</evidence>
<protein>
    <recommendedName>
        <fullName evidence="2">Chitin-binding type-2 domain-containing protein</fullName>
    </recommendedName>
</protein>
<dbReference type="PROSITE" id="PS51257">
    <property type="entry name" value="PROKAR_LIPOPROTEIN"/>
    <property type="match status" value="1"/>
</dbReference>
<feature type="signal peptide" evidence="1">
    <location>
        <begin position="1"/>
        <end position="20"/>
    </location>
</feature>
<dbReference type="OrthoDB" id="6020543at2759"/>
<feature type="chain" id="PRO_5035202758" description="Chitin-binding type-2 domain-containing protein" evidence="1">
    <location>
        <begin position="21"/>
        <end position="94"/>
    </location>
</feature>
<evidence type="ECO:0000259" key="2">
    <source>
        <dbReference type="Pfam" id="PF01607"/>
    </source>
</evidence>
<organism evidence="3 4">
    <name type="scientific">Allacma fusca</name>
    <dbReference type="NCBI Taxonomy" id="39272"/>
    <lineage>
        <taxon>Eukaryota</taxon>
        <taxon>Metazoa</taxon>
        <taxon>Ecdysozoa</taxon>
        <taxon>Arthropoda</taxon>
        <taxon>Hexapoda</taxon>
        <taxon>Collembola</taxon>
        <taxon>Symphypleona</taxon>
        <taxon>Sminthuridae</taxon>
        <taxon>Allacma</taxon>
    </lineage>
</organism>
<dbReference type="EMBL" id="CAJVCH010336463">
    <property type="protein sequence ID" value="CAG7815121.1"/>
    <property type="molecule type" value="Genomic_DNA"/>
</dbReference>
<keyword evidence="4" id="KW-1185">Reference proteome</keyword>
<dbReference type="GO" id="GO:0005576">
    <property type="term" value="C:extracellular region"/>
    <property type="evidence" value="ECO:0007669"/>
    <property type="project" value="InterPro"/>
</dbReference>
<sequence>MNKHLVFLGVATLLVPLVLGLSCKRAGFFPHETNSTKYYMCQQLSPNVFAKYEYTCSDGQIFTDPPGNCHAETNTTESTRPRLFLKSFFDRVIL</sequence>
<accession>A0A8J2KK66</accession>
<name>A0A8J2KK66_9HEXA</name>
<dbReference type="Pfam" id="PF01607">
    <property type="entry name" value="CBM_14"/>
    <property type="match status" value="1"/>
</dbReference>
<keyword evidence="1" id="KW-0732">Signal</keyword>